<proteinExistence type="predicted"/>
<dbReference type="Gene3D" id="1.10.3210.10">
    <property type="entry name" value="Hypothetical protein af1432"/>
    <property type="match status" value="1"/>
</dbReference>
<sequence>MTSTFSASNNLKHFAEHLVQVNRQMPVVFTANLVAADGELLASAGQAFDQQVASCLNTPKELPNYLAIIGVAQPLSAQQLLADITQFVEQDQALLELSERHIVFDDFKPLTHRIEELKPVVLQLTVLKIQLPLVYEQALFCAWLGVMLMQKFNRSSSDVFHIFLLALVHDVGLLHVPVEYVKSRKRFNYKQLKVLQLHTIAGFEVMKMVSKVPEDILKAIAEHHENLDGTGYPLGKVGNTIGRFGQCLNFLDAINAIYNKRIKPGERPLRDLIPMIQMNGHSRFGVLGKKLIEWLKEMPAPKVRAVPNVLIPFLIQAVRDRNGYITSCVDIMDQLSKEVGFRHGDQRVFALQNTIIHINISITQSGIINVAYMRWLDQVEAEGLAHAYREIEDVFLMMQEVVYHIGKLRNQIEYFLTTPCETDEAYKLSRGLERLERVTMPRIHPNLEILWIANVH</sequence>
<dbReference type="Pfam" id="PF13487">
    <property type="entry name" value="HD_5"/>
    <property type="match status" value="1"/>
</dbReference>
<evidence type="ECO:0000259" key="1">
    <source>
        <dbReference type="PROSITE" id="PS51832"/>
    </source>
</evidence>
<evidence type="ECO:0000313" key="3">
    <source>
        <dbReference type="Proteomes" id="UP001320119"/>
    </source>
</evidence>
<dbReference type="PANTHER" id="PTHR43155">
    <property type="entry name" value="CYCLIC DI-GMP PHOSPHODIESTERASE PA4108-RELATED"/>
    <property type="match status" value="1"/>
</dbReference>
<dbReference type="Proteomes" id="UP001320119">
    <property type="component" value="Chromosome"/>
</dbReference>
<dbReference type="EMBL" id="AP023086">
    <property type="protein sequence ID" value="BCD98928.1"/>
    <property type="molecule type" value="Genomic_DNA"/>
</dbReference>
<protein>
    <recommendedName>
        <fullName evidence="1">HD-GYP domain-containing protein</fullName>
    </recommendedName>
</protein>
<dbReference type="SUPFAM" id="SSF109604">
    <property type="entry name" value="HD-domain/PDEase-like"/>
    <property type="match status" value="1"/>
</dbReference>
<name>A0AAN2BLA3_9GAMM</name>
<dbReference type="InterPro" id="IPR003607">
    <property type="entry name" value="HD/PDEase_dom"/>
</dbReference>
<accession>A0AAN2BLA3</accession>
<gene>
    <name evidence="2" type="ORF">MARGE09_P3129</name>
</gene>
<dbReference type="InterPro" id="IPR037522">
    <property type="entry name" value="HD_GYP_dom"/>
</dbReference>
<dbReference type="PANTHER" id="PTHR43155:SF2">
    <property type="entry name" value="CYCLIC DI-GMP PHOSPHODIESTERASE PA4108"/>
    <property type="match status" value="1"/>
</dbReference>
<evidence type="ECO:0000313" key="2">
    <source>
        <dbReference type="EMBL" id="BCD98928.1"/>
    </source>
</evidence>
<dbReference type="AlphaFoldDB" id="A0AAN2BLA3"/>
<dbReference type="GO" id="GO:0008081">
    <property type="term" value="F:phosphoric diester hydrolase activity"/>
    <property type="evidence" value="ECO:0007669"/>
    <property type="project" value="UniProtKB-ARBA"/>
</dbReference>
<reference evidence="2 3" key="1">
    <citation type="journal article" date="2022" name="IScience">
        <title>An ultrasensitive nanofiber-based assay for enzymatic hydrolysis and deep-sea microbial degradation of cellulose.</title>
        <authorList>
            <person name="Tsudome M."/>
            <person name="Tachioka M."/>
            <person name="Miyazaki M."/>
            <person name="Uchimura K."/>
            <person name="Tsuda M."/>
            <person name="Takaki Y."/>
            <person name="Deguchi S."/>
        </authorList>
    </citation>
    <scope>NUCLEOTIDE SEQUENCE [LARGE SCALE GENOMIC DNA]</scope>
    <source>
        <strain evidence="2 3">GE09</strain>
    </source>
</reference>
<dbReference type="KEGG" id="marq:MARGE09_P3129"/>
<feature type="domain" description="HD-GYP" evidence="1">
    <location>
        <begin position="103"/>
        <end position="308"/>
    </location>
</feature>
<dbReference type="CDD" id="cd00077">
    <property type="entry name" value="HDc"/>
    <property type="match status" value="1"/>
</dbReference>
<keyword evidence="3" id="KW-1185">Reference proteome</keyword>
<organism evidence="2 3">
    <name type="scientific">Marinagarivorans cellulosilyticus</name>
    <dbReference type="NCBI Taxonomy" id="2721545"/>
    <lineage>
        <taxon>Bacteria</taxon>
        <taxon>Pseudomonadati</taxon>
        <taxon>Pseudomonadota</taxon>
        <taxon>Gammaproteobacteria</taxon>
        <taxon>Cellvibrionales</taxon>
        <taxon>Cellvibrionaceae</taxon>
        <taxon>Marinagarivorans</taxon>
    </lineage>
</organism>
<dbReference type="PROSITE" id="PS51832">
    <property type="entry name" value="HD_GYP"/>
    <property type="match status" value="1"/>
</dbReference>
<dbReference type="RefSeq" id="WP_236983654.1">
    <property type="nucleotide sequence ID" value="NZ_AP023086.1"/>
</dbReference>